<accession>A0ABT2BPS9</accession>
<evidence type="ECO:0000313" key="2">
    <source>
        <dbReference type="EMBL" id="MCS0610517.1"/>
    </source>
</evidence>
<feature type="transmembrane region" description="Helical" evidence="1">
    <location>
        <begin position="90"/>
        <end position="115"/>
    </location>
</feature>
<dbReference type="NCBIfam" id="NF041043">
    <property type="entry name" value="BPSS1780_fam"/>
    <property type="match status" value="1"/>
</dbReference>
<gene>
    <name evidence="2" type="ORF">NX773_20305</name>
</gene>
<proteinExistence type="predicted"/>
<keyword evidence="3" id="KW-1185">Reference proteome</keyword>
<evidence type="ECO:0000313" key="3">
    <source>
        <dbReference type="Proteomes" id="UP001205861"/>
    </source>
</evidence>
<comment type="caution">
    <text evidence="2">The sequence shown here is derived from an EMBL/GenBank/DDBJ whole genome shotgun (WGS) entry which is preliminary data.</text>
</comment>
<keyword evidence="1" id="KW-0472">Membrane</keyword>
<sequence>MSKLPASTGWAWLKQGAALFRKQPGGLTTLMFANILISIAFSAVPVVGPILAVVLIPSLSMAFMQACLMIDNGQRVTPGVLLTGFRKPAVVTLCKLGLVYLAVSLLLALLARFAIDQSFWEQITVQQPDPKKLAVDVSDVLAMFLIFVLDLAALISLAFAAPLTYWEKMGPGKATFYSFFAVVKSARVFSVLLLAWFGLFFSVCMLVALVVGPVHIAQVIIMWLIFLFVLLLQCAIYVGYRQIFGKPVQPQGQPA</sequence>
<keyword evidence="1" id="KW-1133">Transmembrane helix</keyword>
<name>A0ABT2BPS9_9BURK</name>
<feature type="transmembrane region" description="Helical" evidence="1">
    <location>
        <begin position="140"/>
        <end position="165"/>
    </location>
</feature>
<dbReference type="Proteomes" id="UP001205861">
    <property type="component" value="Unassembled WGS sequence"/>
</dbReference>
<evidence type="ECO:0000256" key="1">
    <source>
        <dbReference type="SAM" id="Phobius"/>
    </source>
</evidence>
<organism evidence="2 3">
    <name type="scientific">Massilia solisilvae</name>
    <dbReference type="NCBI Taxonomy" id="1811225"/>
    <lineage>
        <taxon>Bacteria</taxon>
        <taxon>Pseudomonadati</taxon>
        <taxon>Pseudomonadota</taxon>
        <taxon>Betaproteobacteria</taxon>
        <taxon>Burkholderiales</taxon>
        <taxon>Oxalobacteraceae</taxon>
        <taxon>Telluria group</taxon>
        <taxon>Massilia</taxon>
    </lineage>
</organism>
<feature type="transmembrane region" description="Helical" evidence="1">
    <location>
        <begin position="216"/>
        <end position="240"/>
    </location>
</feature>
<dbReference type="EMBL" id="JANUGV010000007">
    <property type="protein sequence ID" value="MCS0610517.1"/>
    <property type="molecule type" value="Genomic_DNA"/>
</dbReference>
<reference evidence="2 3" key="1">
    <citation type="submission" date="2022-08" db="EMBL/GenBank/DDBJ databases">
        <title>Reclassification of Massilia species as members of the genera Telluria, Duganella, Pseudoduganella, Mokoshia gen. nov. and Zemynaea gen. nov. using orthogonal and non-orthogonal genome-based approaches.</title>
        <authorList>
            <person name="Bowman J.P."/>
        </authorList>
    </citation>
    <scope>NUCLEOTIDE SEQUENCE [LARGE SCALE GENOMIC DNA]</scope>
    <source>
        <strain evidence="2 3">JCM 31607</strain>
    </source>
</reference>
<feature type="transmembrane region" description="Helical" evidence="1">
    <location>
        <begin position="186"/>
        <end position="210"/>
    </location>
</feature>
<dbReference type="RefSeq" id="WP_258858095.1">
    <property type="nucleotide sequence ID" value="NZ_JANUGV010000007.1"/>
</dbReference>
<dbReference type="InterPro" id="IPR047798">
    <property type="entry name" value="BPSS1780-like"/>
</dbReference>
<protein>
    <submittedName>
        <fullName evidence="2">BPSS1780 family membrane protein</fullName>
    </submittedName>
</protein>
<keyword evidence="1" id="KW-0812">Transmembrane</keyword>